<proteinExistence type="inferred from homology"/>
<keyword evidence="4 8" id="KW-0554">One-carbon metabolism</keyword>
<organism evidence="10 11">
    <name type="scientific">Priestia megaterium</name>
    <name type="common">Bacillus megaterium</name>
    <dbReference type="NCBI Taxonomy" id="1404"/>
    <lineage>
        <taxon>Bacteria</taxon>
        <taxon>Bacillati</taxon>
        <taxon>Bacillota</taxon>
        <taxon>Bacilli</taxon>
        <taxon>Bacillales</taxon>
        <taxon>Bacillaceae</taxon>
        <taxon>Priestia</taxon>
    </lineage>
</organism>
<dbReference type="PROSITE" id="PS51330">
    <property type="entry name" value="DHFR_2"/>
    <property type="match status" value="1"/>
</dbReference>
<comment type="catalytic activity">
    <reaction evidence="8">
        <text>(6S)-5,6,7,8-tetrahydrofolate + NADP(+) = 7,8-dihydrofolate + NADPH + H(+)</text>
        <dbReference type="Rhea" id="RHEA:15009"/>
        <dbReference type="ChEBI" id="CHEBI:15378"/>
        <dbReference type="ChEBI" id="CHEBI:57451"/>
        <dbReference type="ChEBI" id="CHEBI:57453"/>
        <dbReference type="ChEBI" id="CHEBI:57783"/>
        <dbReference type="ChEBI" id="CHEBI:58349"/>
        <dbReference type="EC" id="1.5.1.3"/>
    </reaction>
</comment>
<evidence type="ECO:0000259" key="9">
    <source>
        <dbReference type="PROSITE" id="PS51330"/>
    </source>
</evidence>
<dbReference type="PANTHER" id="PTHR48069:SF3">
    <property type="entry name" value="DIHYDROFOLATE REDUCTASE"/>
    <property type="match status" value="1"/>
</dbReference>
<geneLocation type="plasmid" evidence="11">
    <name>pfdu301a</name>
</geneLocation>
<evidence type="ECO:0000256" key="4">
    <source>
        <dbReference type="ARBA" id="ARBA00022563"/>
    </source>
</evidence>
<dbReference type="UniPathway" id="UPA00077">
    <property type="reaction ID" value="UER00158"/>
</dbReference>
<dbReference type="GO" id="GO:0046655">
    <property type="term" value="P:folic acid metabolic process"/>
    <property type="evidence" value="ECO:0007669"/>
    <property type="project" value="TreeGrafter"/>
</dbReference>
<protein>
    <recommendedName>
        <fullName evidence="3 8">Dihydrofolate reductase</fullName>
        <ecNumber evidence="3 8">1.5.1.3</ecNumber>
    </recommendedName>
</protein>
<evidence type="ECO:0000256" key="3">
    <source>
        <dbReference type="ARBA" id="ARBA00012856"/>
    </source>
</evidence>
<dbReference type="RefSeq" id="WP_171778650.1">
    <property type="nucleotide sequence ID" value="NZ_CP045273.1"/>
</dbReference>
<name>A0A6M6EAR1_PRIMG</name>
<comment type="similarity">
    <text evidence="2 8">Belongs to the dihydrofolate reductase family.</text>
</comment>
<keyword evidence="6 8" id="KW-0560">Oxidoreductase</keyword>
<dbReference type="EMBL" id="CP045273">
    <property type="protein sequence ID" value="QJX80655.1"/>
    <property type="molecule type" value="Genomic_DNA"/>
</dbReference>
<dbReference type="CDD" id="cd00209">
    <property type="entry name" value="DHFR"/>
    <property type="match status" value="1"/>
</dbReference>
<evidence type="ECO:0000256" key="2">
    <source>
        <dbReference type="ARBA" id="ARBA00009539"/>
    </source>
</evidence>
<dbReference type="InterPro" id="IPR024072">
    <property type="entry name" value="DHFR-like_dom_sf"/>
</dbReference>
<dbReference type="FunFam" id="3.40.430.10:FF:000001">
    <property type="entry name" value="Dihydrofolate reductase"/>
    <property type="match status" value="1"/>
</dbReference>
<dbReference type="GO" id="GO:0046452">
    <property type="term" value="P:dihydrofolate metabolic process"/>
    <property type="evidence" value="ECO:0007669"/>
    <property type="project" value="TreeGrafter"/>
</dbReference>
<dbReference type="EC" id="1.5.1.3" evidence="3 8"/>
<dbReference type="GO" id="GO:0006730">
    <property type="term" value="P:one-carbon metabolic process"/>
    <property type="evidence" value="ECO:0007669"/>
    <property type="project" value="UniProtKB-KW"/>
</dbReference>
<dbReference type="PRINTS" id="PR00070">
    <property type="entry name" value="DHFR"/>
</dbReference>
<dbReference type="SUPFAM" id="SSF53597">
    <property type="entry name" value="Dihydrofolate reductase-like"/>
    <property type="match status" value="1"/>
</dbReference>
<comment type="function">
    <text evidence="7 8">Key enzyme in folate metabolism. Catalyzes an essential reaction for de novo glycine and purine synthesis, and for DNA precursor synthesis.</text>
</comment>
<dbReference type="GO" id="GO:0070401">
    <property type="term" value="F:NADP+ binding"/>
    <property type="evidence" value="ECO:0007669"/>
    <property type="project" value="UniProtKB-ARBA"/>
</dbReference>
<comment type="pathway">
    <text evidence="1 8">Cofactor biosynthesis; tetrahydrofolate biosynthesis; 5,6,7,8-tetrahydrofolate from 7,8-dihydrofolate: step 1/1.</text>
</comment>
<reference evidence="10 11" key="1">
    <citation type="submission" date="2019-10" db="EMBL/GenBank/DDBJ databases">
        <title>Complete genome sequences for adaption low water activity.</title>
        <authorList>
            <person name="Zhao L."/>
            <person name="Zhong J."/>
        </authorList>
    </citation>
    <scope>NUCLEOTIDE SEQUENCE [LARGE SCALE GENOMIC DNA]</scope>
    <source>
        <strain evidence="10 11">FDU301</strain>
        <plasmid evidence="11">pfdu301a</plasmid>
    </source>
</reference>
<sequence length="166" mass="19685">MISLIVAFSRNRAIGKNNKLLWHIPNDLKYFKEVTLGKTIIMGRRTFESIGRPLPNRQNVVLTNNLEWEHQGVEVIHSLDEIQLSSEEVIFIGGETIYEQILPFVERMYITYVDEFFEGDAFFPQINRDNWKQVKKEKGVFNESNPYNYYFLVYEKKKAIRKDSKQ</sequence>
<dbReference type="Proteomes" id="UP000501076">
    <property type="component" value="Plasmid pFDU301A"/>
</dbReference>
<evidence type="ECO:0000313" key="10">
    <source>
        <dbReference type="EMBL" id="QJX80655.1"/>
    </source>
</evidence>
<dbReference type="AlphaFoldDB" id="A0A6M6EAR1"/>
<dbReference type="InterPro" id="IPR012259">
    <property type="entry name" value="DHFR"/>
</dbReference>
<gene>
    <name evidence="10" type="ORF">FDZ14_31690</name>
</gene>
<dbReference type="Pfam" id="PF00186">
    <property type="entry name" value="DHFR_1"/>
    <property type="match status" value="1"/>
</dbReference>
<keyword evidence="10" id="KW-0614">Plasmid</keyword>
<evidence type="ECO:0000256" key="1">
    <source>
        <dbReference type="ARBA" id="ARBA00004903"/>
    </source>
</evidence>
<evidence type="ECO:0000256" key="6">
    <source>
        <dbReference type="ARBA" id="ARBA00023002"/>
    </source>
</evidence>
<keyword evidence="5 8" id="KW-0521">NADP</keyword>
<accession>A0A6M6EAR1</accession>
<evidence type="ECO:0000256" key="8">
    <source>
        <dbReference type="PIRNR" id="PIRNR000194"/>
    </source>
</evidence>
<evidence type="ECO:0000256" key="7">
    <source>
        <dbReference type="ARBA" id="ARBA00025067"/>
    </source>
</evidence>
<dbReference type="GO" id="GO:0046654">
    <property type="term" value="P:tetrahydrofolate biosynthetic process"/>
    <property type="evidence" value="ECO:0007669"/>
    <property type="project" value="UniProtKB-UniPathway"/>
</dbReference>
<dbReference type="PANTHER" id="PTHR48069">
    <property type="entry name" value="DIHYDROFOLATE REDUCTASE"/>
    <property type="match status" value="1"/>
</dbReference>
<evidence type="ECO:0000256" key="5">
    <source>
        <dbReference type="ARBA" id="ARBA00022857"/>
    </source>
</evidence>
<evidence type="ECO:0000313" key="11">
    <source>
        <dbReference type="Proteomes" id="UP000501076"/>
    </source>
</evidence>
<feature type="domain" description="DHFR" evidence="9">
    <location>
        <begin position="1"/>
        <end position="156"/>
    </location>
</feature>
<dbReference type="PIRSF" id="PIRSF000194">
    <property type="entry name" value="DHFR"/>
    <property type="match status" value="1"/>
</dbReference>
<dbReference type="GO" id="GO:0005829">
    <property type="term" value="C:cytosol"/>
    <property type="evidence" value="ECO:0007669"/>
    <property type="project" value="TreeGrafter"/>
</dbReference>
<dbReference type="Gene3D" id="3.40.430.10">
    <property type="entry name" value="Dihydrofolate Reductase, subunit A"/>
    <property type="match status" value="1"/>
</dbReference>
<dbReference type="InterPro" id="IPR001796">
    <property type="entry name" value="DHFR_dom"/>
</dbReference>
<dbReference type="GO" id="GO:0004146">
    <property type="term" value="F:dihydrofolate reductase activity"/>
    <property type="evidence" value="ECO:0007669"/>
    <property type="project" value="UniProtKB-EC"/>
</dbReference>